<protein>
    <recommendedName>
        <fullName evidence="4">Secreted protein</fullName>
    </recommendedName>
</protein>
<evidence type="ECO:0000313" key="3">
    <source>
        <dbReference type="Proteomes" id="UP001345963"/>
    </source>
</evidence>
<proteinExistence type="predicted"/>
<evidence type="ECO:0000256" key="1">
    <source>
        <dbReference type="SAM" id="SignalP"/>
    </source>
</evidence>
<feature type="chain" id="PRO_5045412448" description="Secreted protein" evidence="1">
    <location>
        <begin position="17"/>
        <end position="84"/>
    </location>
</feature>
<organism evidence="2 3">
    <name type="scientific">Ataeniobius toweri</name>
    <dbReference type="NCBI Taxonomy" id="208326"/>
    <lineage>
        <taxon>Eukaryota</taxon>
        <taxon>Metazoa</taxon>
        <taxon>Chordata</taxon>
        <taxon>Craniata</taxon>
        <taxon>Vertebrata</taxon>
        <taxon>Euteleostomi</taxon>
        <taxon>Actinopterygii</taxon>
        <taxon>Neopterygii</taxon>
        <taxon>Teleostei</taxon>
        <taxon>Neoteleostei</taxon>
        <taxon>Acanthomorphata</taxon>
        <taxon>Ovalentaria</taxon>
        <taxon>Atherinomorphae</taxon>
        <taxon>Cyprinodontiformes</taxon>
        <taxon>Goodeidae</taxon>
        <taxon>Ataeniobius</taxon>
    </lineage>
</organism>
<keyword evidence="1" id="KW-0732">Signal</keyword>
<sequence length="84" mass="9307">MLLLLLVTGYRSYSAAHFPLNFKGSCVRESSCLCPGLLQVAEAEDWDSDPPHNQHRCTEASWVYSEAACKITLSSHRPCPSCYG</sequence>
<accession>A0ABU7AUT8</accession>
<evidence type="ECO:0000313" key="2">
    <source>
        <dbReference type="EMBL" id="MED6242031.1"/>
    </source>
</evidence>
<reference evidence="2 3" key="1">
    <citation type="submission" date="2021-07" db="EMBL/GenBank/DDBJ databases">
        <authorList>
            <person name="Palmer J.M."/>
        </authorList>
    </citation>
    <scope>NUCLEOTIDE SEQUENCE [LARGE SCALE GENOMIC DNA]</scope>
    <source>
        <strain evidence="2 3">AT_MEX2019</strain>
        <tissue evidence="2">Muscle</tissue>
    </source>
</reference>
<dbReference type="Proteomes" id="UP001345963">
    <property type="component" value="Unassembled WGS sequence"/>
</dbReference>
<dbReference type="EMBL" id="JAHUTI010030432">
    <property type="protein sequence ID" value="MED6242031.1"/>
    <property type="molecule type" value="Genomic_DNA"/>
</dbReference>
<gene>
    <name evidence="2" type="ORF">ATANTOWER_032104</name>
</gene>
<name>A0ABU7AUT8_9TELE</name>
<keyword evidence="3" id="KW-1185">Reference proteome</keyword>
<feature type="signal peptide" evidence="1">
    <location>
        <begin position="1"/>
        <end position="16"/>
    </location>
</feature>
<comment type="caution">
    <text evidence="2">The sequence shown here is derived from an EMBL/GenBank/DDBJ whole genome shotgun (WGS) entry which is preliminary data.</text>
</comment>
<evidence type="ECO:0008006" key="4">
    <source>
        <dbReference type="Google" id="ProtNLM"/>
    </source>
</evidence>